<protein>
    <submittedName>
        <fullName evidence="1">Nucleocapsid protein</fullName>
    </submittedName>
</protein>
<proteinExistence type="predicted"/>
<dbReference type="GO" id="GO:0019013">
    <property type="term" value="C:viral nucleocapsid"/>
    <property type="evidence" value="ECO:0007669"/>
    <property type="project" value="UniProtKB-KW"/>
</dbReference>
<dbReference type="Proteomes" id="UP000683091">
    <property type="component" value="Segment"/>
</dbReference>
<reference evidence="1" key="2">
    <citation type="submission" date="2020-03" db="EMBL/GenBank/DDBJ databases">
        <authorList>
            <person name="Kafer S."/>
            <person name="Paraskevopoulou S."/>
            <person name="Zirkel F."/>
            <person name="Wieseke N."/>
            <person name="Donath A."/>
            <person name="Petersen M."/>
            <person name="Jones T.C."/>
            <person name="Liu S."/>
            <person name="Zhou X."/>
            <person name="Middendorf M."/>
            <person name="Junglen S."/>
            <person name="Misof B."/>
            <person name="Drosten C."/>
        </authorList>
    </citation>
    <scope>NUCLEOTIDE SEQUENCE</scope>
    <source>
        <strain evidence="1">OKIAV38</strain>
    </source>
</reference>
<keyword evidence="2" id="KW-1185">Reference proteome</keyword>
<keyword evidence="1" id="KW-0946">Virion</keyword>
<accession>A0A7D7F8E2</accession>
<dbReference type="KEGG" id="vg:80536792"/>
<reference evidence="1" key="1">
    <citation type="journal article" date="2019" name="PLoS Pathog.">
        <title>Re-assessing the diversity of negative strand RNA viruses in insects.</title>
        <authorList>
            <person name="Kafer S."/>
            <person name="Paraskevopoulou S."/>
            <person name="Zirkel F."/>
            <person name="Wieseke N."/>
            <person name="Donath A."/>
            <person name="Petersen M."/>
            <person name="Jones T.C."/>
            <person name="Liu S."/>
            <person name="Zhou X."/>
            <person name="Middendorf M."/>
            <person name="Junglen S."/>
            <person name="Misof B."/>
            <person name="Drosten C."/>
        </authorList>
    </citation>
    <scope>NUCLEOTIDE SEQUENCE</scope>
    <source>
        <strain evidence="1">OKIAV38</strain>
    </source>
</reference>
<name>A0A7D7F8E2_9RHAB</name>
<organism evidence="1 2">
    <name type="scientific">hymenopteran rhabdo-related virus 38</name>
    <dbReference type="NCBI Taxonomy" id="2847806"/>
    <lineage>
        <taxon>Viruses</taxon>
        <taxon>Riboviria</taxon>
        <taxon>Orthornavirae</taxon>
        <taxon>Negarnaviricota</taxon>
        <taxon>Haploviricotina</taxon>
        <taxon>Monjiviricetes</taxon>
        <taxon>Mononegavirales</taxon>
        <taxon>Rhabdoviridae</taxon>
        <taxon>Deltarhabdovirinae</taxon>
        <taxon>Alphahymrhavirus</taxon>
        <taxon>Alphahymrhavirus cinereus</taxon>
    </lineage>
</organism>
<keyword evidence="1" id="KW-0543">Viral nucleoprotein</keyword>
<evidence type="ECO:0000313" key="1">
    <source>
        <dbReference type="EMBL" id="QMP82235.1"/>
    </source>
</evidence>
<dbReference type="GeneID" id="80536792"/>
<sequence>MVSRSAEADRLKKEVEDLLSRWDKVVPSTLAPGAPAYLKWDERTILTANETLRFPRSIYAPAVTKQLIIQFFNFYFNGKLNQGVKTGQLVFSCMAMTGYYEDGRYHRYFIDNDFGDNPFFREVTASANVKLENPAGRIIDYTLPESLSKARTTELRATQYLGKDEINRAVFHKRISEMLEKFDDPGENEEKCLLMQLTSFLALVTFRSCCKDLTQMKRAFHKKLIITHLNNLGNWDPTHGYSPPCDTYLSACTTQLNKTHKPTGEMMTKIVSTWKNLENSDRHPKLVALVQATVLTHTAGNGLGLLSFMFGAATVLSVSFKGLMECTLTEKTLDSWKLLVKFGEEFLPEEAPCRTFYWARIISDGYFQEYTAKSHPYLTGTFAGIVSSVQVEGSVEEAEWFKQTVIKARQGLEFGKRVAAAFASTEDSGLTTFSKKILMEVSNASTAAPATRAYTNGAAGLEDLDI</sequence>
<evidence type="ECO:0000313" key="2">
    <source>
        <dbReference type="Proteomes" id="UP000683091"/>
    </source>
</evidence>
<dbReference type="RefSeq" id="YP_010798557.1">
    <property type="nucleotide sequence ID" value="NC_076489.1"/>
</dbReference>
<dbReference type="EMBL" id="MT153454">
    <property type="protein sequence ID" value="QMP82235.1"/>
    <property type="molecule type" value="Viral_cRNA"/>
</dbReference>